<protein>
    <submittedName>
        <fullName evidence="2">Aldo/keto reductase</fullName>
    </submittedName>
</protein>
<evidence type="ECO:0000259" key="1">
    <source>
        <dbReference type="Pfam" id="PF00248"/>
    </source>
</evidence>
<evidence type="ECO:0000313" key="2">
    <source>
        <dbReference type="EMBL" id="UQX89138.1"/>
    </source>
</evidence>
<dbReference type="InterPro" id="IPR036812">
    <property type="entry name" value="NAD(P)_OxRdtase_dom_sf"/>
</dbReference>
<dbReference type="Proteomes" id="UP001056336">
    <property type="component" value="Chromosome"/>
</dbReference>
<dbReference type="SUPFAM" id="SSF51430">
    <property type="entry name" value="NAD(P)-linked oxidoreductase"/>
    <property type="match status" value="1"/>
</dbReference>
<proteinExistence type="predicted"/>
<dbReference type="InterPro" id="IPR023210">
    <property type="entry name" value="NADP_OxRdtase_dom"/>
</dbReference>
<accession>A0ABY4R038</accession>
<dbReference type="Pfam" id="PF00248">
    <property type="entry name" value="Aldo_ket_red"/>
    <property type="match status" value="1"/>
</dbReference>
<keyword evidence="3" id="KW-1185">Reference proteome</keyword>
<dbReference type="PANTHER" id="PTHR43364:SF6">
    <property type="entry name" value="OXIDOREDUCTASE-RELATED"/>
    <property type="match status" value="1"/>
</dbReference>
<evidence type="ECO:0000313" key="3">
    <source>
        <dbReference type="Proteomes" id="UP001056336"/>
    </source>
</evidence>
<feature type="domain" description="NADP-dependent oxidoreductase" evidence="1">
    <location>
        <begin position="12"/>
        <end position="307"/>
    </location>
</feature>
<dbReference type="CDD" id="cd19081">
    <property type="entry name" value="AKR_AKR9C1"/>
    <property type="match status" value="1"/>
</dbReference>
<gene>
    <name evidence="2" type="ORF">M6D93_03830</name>
</gene>
<sequence length="309" mass="32955">MTFTSDAISDLPLVLGGNVFGWTADRDASFAVLDAFVAAGGKHIDTADVYSLWVPGNSGGDSEAIIGEWLTSRGNRDALFIATKVGALAPHDNLRPDSIAAAVEDSLRRLNTDYIDLYWAHRDDADTPQEETLAAFDSLVRAGKVRYLGASNFSAERLRSSLAITASSGGARYEAVQPLYNLLEHAEYEDGVGRVAAEHRLATVPYYGLAAGFLTGKYRPGVTVDSARAEGAKKYFDDRGFGVIDALESVATDHDVTVSAVALAWLNQQPTVLAPIASARTAEQFADLASLKGLVLSEDELGLLRKAAS</sequence>
<name>A0ABY4R038_9ACTN</name>
<dbReference type="PANTHER" id="PTHR43364">
    <property type="entry name" value="NADH-SPECIFIC METHYLGLYOXAL REDUCTASE-RELATED"/>
    <property type="match status" value="1"/>
</dbReference>
<dbReference type="EMBL" id="CP097332">
    <property type="protein sequence ID" value="UQX89138.1"/>
    <property type="molecule type" value="Genomic_DNA"/>
</dbReference>
<organism evidence="2 3">
    <name type="scientific">Jatrophihabitans telluris</name>
    <dbReference type="NCBI Taxonomy" id="2038343"/>
    <lineage>
        <taxon>Bacteria</taxon>
        <taxon>Bacillati</taxon>
        <taxon>Actinomycetota</taxon>
        <taxon>Actinomycetes</taxon>
        <taxon>Jatrophihabitantales</taxon>
        <taxon>Jatrophihabitantaceae</taxon>
        <taxon>Jatrophihabitans</taxon>
    </lineage>
</organism>
<dbReference type="Gene3D" id="3.20.20.100">
    <property type="entry name" value="NADP-dependent oxidoreductase domain"/>
    <property type="match status" value="1"/>
</dbReference>
<reference evidence="2" key="1">
    <citation type="journal article" date="2018" name="Int. J. Syst. Evol. Microbiol.">
        <title>Jatrophihabitans telluris sp. nov., isolated from sediment soil of lava forest wetlands and the emended description of the genus Jatrophihabitans.</title>
        <authorList>
            <person name="Lee K.C."/>
            <person name="Suh M.K."/>
            <person name="Eom M.K."/>
            <person name="Kim K.K."/>
            <person name="Kim J.S."/>
            <person name="Kim D.S."/>
            <person name="Ko S.H."/>
            <person name="Shin Y.K."/>
            <person name="Lee J.S."/>
        </authorList>
    </citation>
    <scope>NUCLEOTIDE SEQUENCE</scope>
    <source>
        <strain evidence="2">N237</strain>
    </source>
</reference>
<dbReference type="RefSeq" id="WP_249773034.1">
    <property type="nucleotide sequence ID" value="NZ_CP097332.1"/>
</dbReference>
<reference evidence="2" key="2">
    <citation type="submission" date="2022-05" db="EMBL/GenBank/DDBJ databases">
        <authorList>
            <person name="Kim J.-S."/>
            <person name="Lee K."/>
            <person name="Suh M."/>
            <person name="Eom M."/>
            <person name="Kim J.-S."/>
            <person name="Kim D.-S."/>
            <person name="Ko S.-H."/>
            <person name="Shin Y."/>
            <person name="Lee J.-S."/>
        </authorList>
    </citation>
    <scope>NUCLEOTIDE SEQUENCE</scope>
    <source>
        <strain evidence="2">N237</strain>
    </source>
</reference>
<dbReference type="InterPro" id="IPR050523">
    <property type="entry name" value="AKR_Detox_Biosynth"/>
</dbReference>